<comment type="similarity">
    <text evidence="1">Belongs to the ISF1/MBR1 family.</text>
</comment>
<dbReference type="Proteomes" id="UP000000598">
    <property type="component" value="Chromosome B"/>
</dbReference>
<dbReference type="InterPro" id="IPR031443">
    <property type="entry name" value="Mbr1"/>
</dbReference>
<feature type="region of interest" description="Disordered" evidence="3">
    <location>
        <begin position="183"/>
        <end position="211"/>
    </location>
</feature>
<feature type="compositionally biased region" description="Polar residues" evidence="3">
    <location>
        <begin position="183"/>
        <end position="193"/>
    </location>
</feature>
<feature type="compositionally biased region" description="Low complexity" evidence="3">
    <location>
        <begin position="202"/>
        <end position="211"/>
    </location>
</feature>
<feature type="region of interest" description="Disordered" evidence="3">
    <location>
        <begin position="246"/>
        <end position="318"/>
    </location>
</feature>
<dbReference type="eggNOG" id="ENOG502SE2X">
    <property type="taxonomic scope" value="Eukaryota"/>
</dbReference>
<accession>Q6CW69</accession>
<gene>
    <name evidence="4" type="ORF">KLLA0_B06413g</name>
</gene>
<dbReference type="AlphaFoldDB" id="Q6CW69"/>
<organism evidence="4 5">
    <name type="scientific">Kluyveromyces lactis (strain ATCC 8585 / CBS 2359 / DSM 70799 / NBRC 1267 / NRRL Y-1140 / WM37)</name>
    <name type="common">Yeast</name>
    <name type="synonym">Candida sphaerica</name>
    <dbReference type="NCBI Taxonomy" id="284590"/>
    <lineage>
        <taxon>Eukaryota</taxon>
        <taxon>Fungi</taxon>
        <taxon>Dikarya</taxon>
        <taxon>Ascomycota</taxon>
        <taxon>Saccharomycotina</taxon>
        <taxon>Saccharomycetes</taxon>
        <taxon>Saccharomycetales</taxon>
        <taxon>Saccharomycetaceae</taxon>
        <taxon>Kluyveromyces</taxon>
    </lineage>
</organism>
<protein>
    <submittedName>
        <fullName evidence="4">KLLA0B06413p</fullName>
    </submittedName>
</protein>
<feature type="compositionally biased region" description="Basic and acidic residues" evidence="3">
    <location>
        <begin position="246"/>
        <end position="256"/>
    </location>
</feature>
<dbReference type="PaxDb" id="284590-Q6CW69"/>
<dbReference type="KEGG" id="kla:KLLA0_B06413g"/>
<dbReference type="EMBL" id="CR382122">
    <property type="protein sequence ID" value="CAH02213.1"/>
    <property type="molecule type" value="Genomic_DNA"/>
</dbReference>
<dbReference type="HOGENOM" id="CLU_068492_0_0_1"/>
<evidence type="ECO:0000256" key="2">
    <source>
        <dbReference type="ARBA" id="ARBA00022553"/>
    </source>
</evidence>
<name>Q6CW69_KLULA</name>
<feature type="compositionally biased region" description="Polar residues" evidence="3">
    <location>
        <begin position="257"/>
        <end position="306"/>
    </location>
</feature>
<evidence type="ECO:0000256" key="1">
    <source>
        <dbReference type="ARBA" id="ARBA00008990"/>
    </source>
</evidence>
<sequence length="331" mass="36326">MLDERLESDEGVKPLVCHCGCPNERGSIFERSVQDPFCSTFYNDDQEPLEIHSRAEDSLYELNPLQEETLYYKIPSDNEEEFQEVELGGNPFRSNMMRGDTSLKGKIGSPSKCGCVVCSNCHGLRKPRSKSSASYNGYSFSLDSNPVSRTNSIVIPLSKQPTRQSIASSVGCLDTNNTINNNSLSFGSPTNITDEGAIDPKSSNGSRSSISLSTNAIPTHLYSLERYVSSELDSATESFFDKSKQLSDEASTHGTEDTVSSSLAKMSLRTSPQSSNSTIANPNTYTNRTIPEIPSGTQSINQYSSSHPPPFLDARKRRKSFIEQALSESFS</sequence>
<evidence type="ECO:0000256" key="3">
    <source>
        <dbReference type="SAM" id="MobiDB-lite"/>
    </source>
</evidence>
<dbReference type="FunCoup" id="Q6CW69">
    <property type="interactions" value="33"/>
</dbReference>
<evidence type="ECO:0000313" key="5">
    <source>
        <dbReference type="Proteomes" id="UP000000598"/>
    </source>
</evidence>
<proteinExistence type="inferred from homology"/>
<reference evidence="4 5" key="1">
    <citation type="journal article" date="2004" name="Nature">
        <title>Genome evolution in yeasts.</title>
        <authorList>
            <consortium name="Genolevures"/>
            <person name="Dujon B."/>
            <person name="Sherman D."/>
            <person name="Fischer G."/>
            <person name="Durrens P."/>
            <person name="Casaregola S."/>
            <person name="Lafontaine I."/>
            <person name="de Montigny J."/>
            <person name="Marck C."/>
            <person name="Neuveglise C."/>
            <person name="Talla E."/>
            <person name="Goffard N."/>
            <person name="Frangeul L."/>
            <person name="Aigle M."/>
            <person name="Anthouard V."/>
            <person name="Babour A."/>
            <person name="Barbe V."/>
            <person name="Barnay S."/>
            <person name="Blanchin S."/>
            <person name="Beckerich J.M."/>
            <person name="Beyne E."/>
            <person name="Bleykasten C."/>
            <person name="Boisrame A."/>
            <person name="Boyer J."/>
            <person name="Cattolico L."/>
            <person name="Confanioleri F."/>
            <person name="de Daruvar A."/>
            <person name="Despons L."/>
            <person name="Fabre E."/>
            <person name="Fairhead C."/>
            <person name="Ferry-Dumazet H."/>
            <person name="Groppi A."/>
            <person name="Hantraye F."/>
            <person name="Hennequin C."/>
            <person name="Jauniaux N."/>
            <person name="Joyet P."/>
            <person name="Kachouri R."/>
            <person name="Kerrest A."/>
            <person name="Koszul R."/>
            <person name="Lemaire M."/>
            <person name="Lesur I."/>
            <person name="Ma L."/>
            <person name="Muller H."/>
            <person name="Nicaud J.M."/>
            <person name="Nikolski M."/>
            <person name="Oztas S."/>
            <person name="Ozier-Kalogeropoulos O."/>
            <person name="Pellenz S."/>
            <person name="Potier S."/>
            <person name="Richard G.F."/>
            <person name="Straub M.L."/>
            <person name="Suleau A."/>
            <person name="Swennene D."/>
            <person name="Tekaia F."/>
            <person name="Wesolowski-Louvel M."/>
            <person name="Westhof E."/>
            <person name="Wirth B."/>
            <person name="Zeniou-Meyer M."/>
            <person name="Zivanovic I."/>
            <person name="Bolotin-Fukuhara M."/>
            <person name="Thierry A."/>
            <person name="Bouchier C."/>
            <person name="Caudron B."/>
            <person name="Scarpelli C."/>
            <person name="Gaillardin C."/>
            <person name="Weissenbach J."/>
            <person name="Wincker P."/>
            <person name="Souciet J.L."/>
        </authorList>
    </citation>
    <scope>NUCLEOTIDE SEQUENCE [LARGE SCALE GENOMIC DNA]</scope>
    <source>
        <strain evidence="5">ATCC 8585 / CBS 2359 / DSM 70799 / NBRC 1267 / NRRL Y-1140 / WM37</strain>
    </source>
</reference>
<keyword evidence="2" id="KW-0597">Phosphoprotein</keyword>
<evidence type="ECO:0000313" key="4">
    <source>
        <dbReference type="EMBL" id="CAH02213.1"/>
    </source>
</evidence>
<dbReference type="InParanoid" id="Q6CW69"/>
<keyword evidence="5" id="KW-1185">Reference proteome</keyword>
<dbReference type="Pfam" id="PF17058">
    <property type="entry name" value="MBR1"/>
    <property type="match status" value="1"/>
</dbReference>